<name>A0ABX5ITH3_9GAMM</name>
<dbReference type="EMBL" id="PXNS01000009">
    <property type="protein sequence ID" value="PTL93461.1"/>
    <property type="molecule type" value="Genomic_DNA"/>
</dbReference>
<protein>
    <recommendedName>
        <fullName evidence="3">DUF1508 domain-containing protein</fullName>
    </recommendedName>
</protein>
<dbReference type="Proteomes" id="UP000241895">
    <property type="component" value="Unassembled WGS sequence"/>
</dbReference>
<proteinExistence type="predicted"/>
<sequence length="73" mass="8477">MIKRAYFYSATRRNKSGEYAWWQGTFSIRSWFPASARDLAEIAKGKARKGMDEISAGQVWHDRTPRLVALNRL</sequence>
<evidence type="ECO:0000313" key="2">
    <source>
        <dbReference type="Proteomes" id="UP000241895"/>
    </source>
</evidence>
<evidence type="ECO:0008006" key="3">
    <source>
        <dbReference type="Google" id="ProtNLM"/>
    </source>
</evidence>
<gene>
    <name evidence="1" type="ORF">C6W88_15730</name>
</gene>
<organism evidence="1 2">
    <name type="scientific">Halomonas litopenaei</name>
    <dbReference type="NCBI Taxonomy" id="2109328"/>
    <lineage>
        <taxon>Bacteria</taxon>
        <taxon>Pseudomonadati</taxon>
        <taxon>Pseudomonadota</taxon>
        <taxon>Gammaproteobacteria</taxon>
        <taxon>Oceanospirillales</taxon>
        <taxon>Halomonadaceae</taxon>
        <taxon>Halomonas</taxon>
    </lineage>
</organism>
<accession>A0ABX5ITH3</accession>
<comment type="caution">
    <text evidence="1">The sequence shown here is derived from an EMBL/GenBank/DDBJ whole genome shotgun (WGS) entry which is preliminary data.</text>
</comment>
<evidence type="ECO:0000313" key="1">
    <source>
        <dbReference type="EMBL" id="PTL93461.1"/>
    </source>
</evidence>
<reference evidence="1 2" key="1">
    <citation type="submission" date="2018-03" db="EMBL/GenBank/DDBJ databases">
        <authorList>
            <person name="Zhou J."/>
            <person name="Li X."/>
            <person name="Xue M."/>
            <person name="Yin J."/>
        </authorList>
    </citation>
    <scope>NUCLEOTIDE SEQUENCE [LARGE SCALE GENOMIC DNA]</scope>
    <source>
        <strain evidence="1 2">SYSU ZJ2214</strain>
    </source>
</reference>
<keyword evidence="2" id="KW-1185">Reference proteome</keyword>